<keyword evidence="2" id="KW-0812">Transmembrane</keyword>
<dbReference type="Proteomes" id="UP000729701">
    <property type="component" value="Unassembled WGS sequence"/>
</dbReference>
<dbReference type="AlphaFoldDB" id="A0A951QMT4"/>
<dbReference type="Pfam" id="PF00691">
    <property type="entry name" value="OmpA"/>
    <property type="match status" value="1"/>
</dbReference>
<dbReference type="EMBL" id="JAHHGZ010000018">
    <property type="protein sequence ID" value="MBW4669159.1"/>
    <property type="molecule type" value="Genomic_DNA"/>
</dbReference>
<evidence type="ECO:0000256" key="1">
    <source>
        <dbReference type="PROSITE-ProRule" id="PRU00473"/>
    </source>
</evidence>
<name>A0A951QMT4_9CYAN</name>
<dbReference type="InterPro" id="IPR006665">
    <property type="entry name" value="OmpA-like"/>
</dbReference>
<keyword evidence="2" id="KW-1133">Transmembrane helix</keyword>
<organism evidence="4 5">
    <name type="scientific">Cyanomargarita calcarea GSE-NOS-MK-12-04C</name>
    <dbReference type="NCBI Taxonomy" id="2839659"/>
    <lineage>
        <taxon>Bacteria</taxon>
        <taxon>Bacillati</taxon>
        <taxon>Cyanobacteriota</taxon>
        <taxon>Cyanophyceae</taxon>
        <taxon>Nostocales</taxon>
        <taxon>Cyanomargaritaceae</taxon>
        <taxon>Cyanomargarita</taxon>
    </lineage>
</organism>
<sequence>MSDYSKNGIPTKSPEVFTISLEGEDISKNNDRTNVADEFSELRTLLLGVEPTQLNKLYERLDNPQIIPEDISKLLPEAIILRSMQDKKLGEAIMPTVEQAIDSSVKQDLKILSEAIFPIIGPATRKAISTTLQEMLQTLNQTLEHSVSPQSFKWRLEARQTGKSFAEVVMLRTLVYRVEQVFLIHKKTGLLLQHFLAPLVTAQDPDLVSAMLTAIQDFVKDSFNVERNDGLQSLQFGELTIWVEEGPAAVLAGIIRGNAPQELRLVFQEAIEKIHLKLGREIDDFQGETDPFAASQPYLKPCLEARYKTPPKKRYPYNWGLVGTAAIALGVWGFFTVREQFRWSAYLDKLNQEPGIIVIKVERKNGKYFLTGMRDPLAQDPLRLIEQATLNPKNINSKWQSYLSLEPEFIVKRAEELLQPPKTVSLQVEEKGILKATGTAPAQWIARVRTIWHYIPGITQFEDKNLINLDINQLQLYKKQIEEVMLFFSEGTTNLLPNEEKKLQSLVQKIQEIQDTGKSLDRDVQIQIVGHTNTTGKETRNIILSQARAEKTLSFFKSQGININNFKYEGAGSTQPLNQGVTGENKQYNRRVSFKVFLSDNSQ</sequence>
<protein>
    <submittedName>
        <fullName evidence="4">OmpA family protein</fullName>
    </submittedName>
</protein>
<dbReference type="Gene3D" id="3.30.1330.60">
    <property type="entry name" value="OmpA-like domain"/>
    <property type="match status" value="1"/>
</dbReference>
<accession>A0A951QMT4</accession>
<gene>
    <name evidence="4" type="ORF">KME60_17470</name>
</gene>
<dbReference type="CDD" id="cd07185">
    <property type="entry name" value="OmpA_C-like"/>
    <property type="match status" value="1"/>
</dbReference>
<dbReference type="SUPFAM" id="SSF103088">
    <property type="entry name" value="OmpA-like"/>
    <property type="match status" value="1"/>
</dbReference>
<evidence type="ECO:0000313" key="4">
    <source>
        <dbReference type="EMBL" id="MBW4669159.1"/>
    </source>
</evidence>
<reference evidence="4" key="2">
    <citation type="journal article" date="2022" name="Microbiol. Resour. Announc.">
        <title>Metagenome Sequencing to Explore Phylogenomics of Terrestrial Cyanobacteria.</title>
        <authorList>
            <person name="Ward R.D."/>
            <person name="Stajich J.E."/>
            <person name="Johansen J.R."/>
            <person name="Huntemann M."/>
            <person name="Clum A."/>
            <person name="Foster B."/>
            <person name="Foster B."/>
            <person name="Roux S."/>
            <person name="Palaniappan K."/>
            <person name="Varghese N."/>
            <person name="Mukherjee S."/>
            <person name="Reddy T.B.K."/>
            <person name="Daum C."/>
            <person name="Copeland A."/>
            <person name="Chen I.A."/>
            <person name="Ivanova N.N."/>
            <person name="Kyrpides N.C."/>
            <person name="Shapiro N."/>
            <person name="Eloe-Fadrosh E.A."/>
            <person name="Pietrasiak N."/>
        </authorList>
    </citation>
    <scope>NUCLEOTIDE SEQUENCE</scope>
    <source>
        <strain evidence="4">GSE-NOS-MK-12-04C</strain>
    </source>
</reference>
<dbReference type="InterPro" id="IPR050330">
    <property type="entry name" value="Bact_OuterMem_StrucFunc"/>
</dbReference>
<dbReference type="PROSITE" id="PS51123">
    <property type="entry name" value="OMPA_2"/>
    <property type="match status" value="1"/>
</dbReference>
<dbReference type="GO" id="GO:0016020">
    <property type="term" value="C:membrane"/>
    <property type="evidence" value="ECO:0007669"/>
    <property type="project" value="UniProtKB-UniRule"/>
</dbReference>
<feature type="domain" description="OmpA-like" evidence="3">
    <location>
        <begin position="477"/>
        <end position="600"/>
    </location>
</feature>
<dbReference type="InterPro" id="IPR036737">
    <property type="entry name" value="OmpA-like_sf"/>
</dbReference>
<keyword evidence="1 2" id="KW-0472">Membrane</keyword>
<evidence type="ECO:0000256" key="2">
    <source>
        <dbReference type="SAM" id="Phobius"/>
    </source>
</evidence>
<dbReference type="PANTHER" id="PTHR30329:SF21">
    <property type="entry name" value="LIPOPROTEIN YIAD-RELATED"/>
    <property type="match status" value="1"/>
</dbReference>
<feature type="transmembrane region" description="Helical" evidence="2">
    <location>
        <begin position="317"/>
        <end position="337"/>
    </location>
</feature>
<comment type="caution">
    <text evidence="4">The sequence shown here is derived from an EMBL/GenBank/DDBJ whole genome shotgun (WGS) entry which is preliminary data.</text>
</comment>
<evidence type="ECO:0000313" key="5">
    <source>
        <dbReference type="Proteomes" id="UP000729701"/>
    </source>
</evidence>
<evidence type="ECO:0000259" key="3">
    <source>
        <dbReference type="PROSITE" id="PS51123"/>
    </source>
</evidence>
<proteinExistence type="predicted"/>
<dbReference type="PANTHER" id="PTHR30329">
    <property type="entry name" value="STATOR ELEMENT OF FLAGELLAR MOTOR COMPLEX"/>
    <property type="match status" value="1"/>
</dbReference>
<reference evidence="4" key="1">
    <citation type="submission" date="2021-05" db="EMBL/GenBank/DDBJ databases">
        <authorList>
            <person name="Pietrasiak N."/>
            <person name="Ward R."/>
            <person name="Stajich J.E."/>
            <person name="Kurbessoian T."/>
        </authorList>
    </citation>
    <scope>NUCLEOTIDE SEQUENCE</scope>
    <source>
        <strain evidence="4">GSE-NOS-MK-12-04C</strain>
    </source>
</reference>